<name>A0AAN8Z8I2_9MAGN</name>
<dbReference type="PANTHER" id="PTHR48009:SF7">
    <property type="entry name" value="LEUCINE-RICH REPEAT (LRR) FAMILY PROTEIN"/>
    <property type="match status" value="1"/>
</dbReference>
<evidence type="ECO:0000256" key="2">
    <source>
        <dbReference type="ARBA" id="ARBA00022614"/>
    </source>
</evidence>
<dbReference type="SUPFAM" id="SSF52047">
    <property type="entry name" value="RNI-like"/>
    <property type="match status" value="1"/>
</dbReference>
<dbReference type="Pfam" id="PF23598">
    <property type="entry name" value="LRR_14"/>
    <property type="match status" value="2"/>
</dbReference>
<evidence type="ECO:0000313" key="12">
    <source>
        <dbReference type="EMBL" id="KAK6924438.1"/>
    </source>
</evidence>
<feature type="domain" description="Disease resistance R13L4/SHOC-2-like LRR" evidence="11">
    <location>
        <begin position="95"/>
        <end position="324"/>
    </location>
</feature>
<evidence type="ECO:0000256" key="6">
    <source>
        <dbReference type="ARBA" id="ARBA00022989"/>
    </source>
</evidence>
<dbReference type="InterPro" id="IPR001611">
    <property type="entry name" value="Leu-rich_rpt"/>
</dbReference>
<dbReference type="InterPro" id="IPR053213">
    <property type="entry name" value="RLP29"/>
</dbReference>
<gene>
    <name evidence="12" type="ORF">RJ641_010638</name>
</gene>
<dbReference type="FunFam" id="3.80.10.10:FF:000095">
    <property type="entry name" value="LRR receptor-like serine/threonine-protein kinase GSO1"/>
    <property type="match status" value="1"/>
</dbReference>
<keyword evidence="6" id="KW-1133">Transmembrane helix</keyword>
<dbReference type="InterPro" id="IPR003591">
    <property type="entry name" value="Leu-rich_rpt_typical-subtyp"/>
</dbReference>
<reference evidence="12 13" key="1">
    <citation type="submission" date="2023-12" db="EMBL/GenBank/DDBJ databases">
        <title>A high-quality genome assembly for Dillenia turbinata (Dilleniales).</title>
        <authorList>
            <person name="Chanderbali A."/>
        </authorList>
    </citation>
    <scope>NUCLEOTIDE SEQUENCE [LARGE SCALE GENOMIC DNA]</scope>
    <source>
        <strain evidence="12">LSX21</strain>
        <tissue evidence="12">Leaf</tissue>
    </source>
</reference>
<dbReference type="InterPro" id="IPR055414">
    <property type="entry name" value="LRR_R13L4/SHOC2-like"/>
</dbReference>
<evidence type="ECO:0000256" key="4">
    <source>
        <dbReference type="ARBA" id="ARBA00022729"/>
    </source>
</evidence>
<feature type="domain" description="Disease resistance R13L4/SHOC-2-like LRR" evidence="11">
    <location>
        <begin position="474"/>
        <end position="591"/>
    </location>
</feature>
<dbReference type="GO" id="GO:0016020">
    <property type="term" value="C:membrane"/>
    <property type="evidence" value="ECO:0007669"/>
    <property type="project" value="UniProtKB-SubCell"/>
</dbReference>
<dbReference type="PANTHER" id="PTHR48009">
    <property type="entry name" value="LEUCINE-RICH REPEAT (LRR) FAMILY PROTEIN"/>
    <property type="match status" value="1"/>
</dbReference>
<dbReference type="SUPFAM" id="SSF52058">
    <property type="entry name" value="L domain-like"/>
    <property type="match status" value="1"/>
</dbReference>
<evidence type="ECO:0000256" key="3">
    <source>
        <dbReference type="ARBA" id="ARBA00022692"/>
    </source>
</evidence>
<dbReference type="Pfam" id="PF00560">
    <property type="entry name" value="LRR_1"/>
    <property type="match status" value="2"/>
</dbReference>
<keyword evidence="13" id="KW-1185">Reference proteome</keyword>
<evidence type="ECO:0000259" key="10">
    <source>
        <dbReference type="Pfam" id="PF08263"/>
    </source>
</evidence>
<dbReference type="Gene3D" id="3.80.10.10">
    <property type="entry name" value="Ribonuclease Inhibitor"/>
    <property type="match status" value="6"/>
</dbReference>
<dbReference type="EMBL" id="JBAMMX010000017">
    <property type="protein sequence ID" value="KAK6924438.1"/>
    <property type="molecule type" value="Genomic_DNA"/>
</dbReference>
<evidence type="ECO:0000313" key="13">
    <source>
        <dbReference type="Proteomes" id="UP001370490"/>
    </source>
</evidence>
<keyword evidence="4" id="KW-0732">Signal</keyword>
<comment type="subcellular location">
    <subcellularLocation>
        <location evidence="1">Membrane</location>
        <topology evidence="1">Single-pass membrane protein</topology>
    </subcellularLocation>
</comment>
<feature type="domain" description="Leucine-rich repeat-containing N-terminal plant-type" evidence="10">
    <location>
        <begin position="17"/>
        <end position="50"/>
    </location>
</feature>
<dbReference type="InterPro" id="IPR013210">
    <property type="entry name" value="LRR_N_plant-typ"/>
</dbReference>
<dbReference type="SMART" id="SM00369">
    <property type="entry name" value="LRR_TYP"/>
    <property type="match status" value="13"/>
</dbReference>
<keyword evidence="2" id="KW-0433">Leucine-rich repeat</keyword>
<protein>
    <submittedName>
        <fullName evidence="12">Leucine-rich repeat-containing N-terminal, plant-type</fullName>
    </submittedName>
</protein>
<keyword evidence="7" id="KW-0472">Membrane</keyword>
<dbReference type="Pfam" id="PF13855">
    <property type="entry name" value="LRR_8"/>
    <property type="match status" value="1"/>
</dbReference>
<feature type="domain" description="Leucine-rich repeat-containing N-terminal plant-type" evidence="10">
    <location>
        <begin position="408"/>
        <end position="446"/>
    </location>
</feature>
<comment type="caution">
    <text evidence="12">The sequence shown here is derived from an EMBL/GenBank/DDBJ whole genome shotgun (WGS) entry which is preliminary data.</text>
</comment>
<dbReference type="PRINTS" id="PR00019">
    <property type="entry name" value="LEURICHRPT"/>
</dbReference>
<proteinExistence type="predicted"/>
<dbReference type="SMART" id="SM00364">
    <property type="entry name" value="LRR_BAC"/>
    <property type="match status" value="4"/>
</dbReference>
<dbReference type="Pfam" id="PF08263">
    <property type="entry name" value="LRRNT_2"/>
    <property type="match status" value="2"/>
</dbReference>
<evidence type="ECO:0000256" key="9">
    <source>
        <dbReference type="ARBA" id="ARBA00023180"/>
    </source>
</evidence>
<dbReference type="FunFam" id="3.80.10.10:FF:000413">
    <property type="entry name" value="Inactive leucine-rich repeat receptor-like protein kinase"/>
    <property type="match status" value="1"/>
</dbReference>
<dbReference type="PROSITE" id="PS51450">
    <property type="entry name" value="LRR"/>
    <property type="match status" value="2"/>
</dbReference>
<accession>A0AAN8Z8I2</accession>
<evidence type="ECO:0000256" key="5">
    <source>
        <dbReference type="ARBA" id="ARBA00022737"/>
    </source>
</evidence>
<keyword evidence="8" id="KW-0675">Receptor</keyword>
<sequence>MTTTNLFTLTHSKTYLEDIQVLKDLKNSLSPSSIIPGSCLSSWDFSVDPCDNAHTEKFTCGLRCDVVLSGSSRITEITLDQAGYSGSLSSSSSWNLPYLETLDVSNNFLSNSVPDSLSNLTRLRRLSLSGNSFSGKIPTSIGSLYNLEELYLDHNEFEDRIPGSFNGLTSLKRLELQGNKLYDEFPNLGYLINLYYLDVSDNFISGEVPVKTLPWSLVEISMRNNSLEGQVPYEEVSNFGYLQVLDLSHNKLSGSIPASLFSHPSLQQLTLSFNQFSSLQVPANMGFHSELIAVDLSDNQIQGLLPAFMALLPKLSALSMENNKFTGLIPTQYALKAAVPGSGIAPLERLLLGGNYLLGPIPGPLMGLKPGSVNVNLVDNCLYRCPEIFFFCQGGGQKSLMESCNAIDKEALLGFKHKITSDPSNLFQTWTSSSDCCKSWEGVTCDSWGRVVNVSRSGLMTGNDFIMDASISGTLSPSLGNITFLRLLNLSNLKKLKGPIPPEFGKLTHLTFLFLDTNKLTGSIPTSFQYLTRLQKLYLSDNYLCSIPSTIGKLVSLVKLDFHGNNLSGNIPPSIGRLKNLNYLDLLSENKLTGSLPPNLRRLILENNMLTGKLPATLGHLSNLTDIFLANNYFVGKIPSSFGNLGSLQTPDLSRNKLSGPIPPQLAKLKNLQSLDLSYNPLKLVRIPEILAKLDLFRFMLAGTGIVIREITSWIGNMTGLSFLNLSNNGFHSAIPAEFRILSRLMDIDLHSNKFTGNLKRIFGKNVQDPLGYFNSVDLSYNNFTGPIDEDTGDKTATASTESLILSHNPLGGSIPKSLGKLTGFKVLKLAGNGLVGNIRAELGNARELFNFVWRNPKECAESVRAAGV</sequence>
<evidence type="ECO:0000256" key="8">
    <source>
        <dbReference type="ARBA" id="ARBA00023170"/>
    </source>
</evidence>
<keyword evidence="5" id="KW-0677">Repeat</keyword>
<keyword evidence="3" id="KW-0812">Transmembrane</keyword>
<dbReference type="InterPro" id="IPR032675">
    <property type="entry name" value="LRR_dom_sf"/>
</dbReference>
<organism evidence="12 13">
    <name type="scientific">Dillenia turbinata</name>
    <dbReference type="NCBI Taxonomy" id="194707"/>
    <lineage>
        <taxon>Eukaryota</taxon>
        <taxon>Viridiplantae</taxon>
        <taxon>Streptophyta</taxon>
        <taxon>Embryophyta</taxon>
        <taxon>Tracheophyta</taxon>
        <taxon>Spermatophyta</taxon>
        <taxon>Magnoliopsida</taxon>
        <taxon>eudicotyledons</taxon>
        <taxon>Gunneridae</taxon>
        <taxon>Pentapetalae</taxon>
        <taxon>Dilleniales</taxon>
        <taxon>Dilleniaceae</taxon>
        <taxon>Dillenia</taxon>
    </lineage>
</organism>
<dbReference type="AlphaFoldDB" id="A0AAN8Z8I2"/>
<dbReference type="Proteomes" id="UP001370490">
    <property type="component" value="Unassembled WGS sequence"/>
</dbReference>
<keyword evidence="9" id="KW-0325">Glycoprotein</keyword>
<evidence type="ECO:0000256" key="7">
    <source>
        <dbReference type="ARBA" id="ARBA00023136"/>
    </source>
</evidence>
<evidence type="ECO:0000256" key="1">
    <source>
        <dbReference type="ARBA" id="ARBA00004167"/>
    </source>
</evidence>
<evidence type="ECO:0000259" key="11">
    <source>
        <dbReference type="Pfam" id="PF23598"/>
    </source>
</evidence>